<gene>
    <name evidence="2" type="ORF">Slin15195_G111310</name>
</gene>
<dbReference type="EMBL" id="CP099427">
    <property type="protein sequence ID" value="USW57812.1"/>
    <property type="molecule type" value="Genomic_DNA"/>
</dbReference>
<protein>
    <submittedName>
        <fullName evidence="2">Uncharacterized protein</fullName>
    </submittedName>
</protein>
<feature type="region of interest" description="Disordered" evidence="1">
    <location>
        <begin position="132"/>
        <end position="172"/>
    </location>
</feature>
<accession>A0A9Q9EPK1</accession>
<sequence length="312" mass="34716">MSSGLPYTINAGDPAPADAVKSSSAEFSKAVVGHAFHHTQFTAPDFKATLSFLNKRNIKASELDDLLKAAGSDASIATSRVVSSNVVTHKDVNSAECYETLEVLDESAPKARQYMSKSTWRRQQDGHWLMSEYSSAQSSSSASSEMRPIDKSTSDLLGLSTPPETPKPKPIKDAIGETLKAMMAQFPAAINSRQFDITQPPWSYIAQEKFRATMPPMEHHKMTAQEMIKFLQAVTAHSPDARSTIMESSVVVREYIGWAEVWQNLEMRDTARSQGVVHNYIEKMIWERQENGSWLAIEYSNIQGLDRATLPR</sequence>
<evidence type="ECO:0000313" key="3">
    <source>
        <dbReference type="Proteomes" id="UP001056384"/>
    </source>
</evidence>
<evidence type="ECO:0000256" key="1">
    <source>
        <dbReference type="SAM" id="MobiDB-lite"/>
    </source>
</evidence>
<proteinExistence type="predicted"/>
<dbReference type="Proteomes" id="UP001056384">
    <property type="component" value="Chromosome 10"/>
</dbReference>
<dbReference type="AlphaFoldDB" id="A0A9Q9EPK1"/>
<evidence type="ECO:0000313" key="2">
    <source>
        <dbReference type="EMBL" id="USW57812.1"/>
    </source>
</evidence>
<reference evidence="2" key="1">
    <citation type="submission" date="2022-06" db="EMBL/GenBank/DDBJ databases">
        <title>Complete genome sequences of two strains of the flax pathogen Septoria linicola.</title>
        <authorList>
            <person name="Lapalu N."/>
            <person name="Simon A."/>
            <person name="Demenou B."/>
            <person name="Paumier D."/>
            <person name="Guillot M.-P."/>
            <person name="Gout L."/>
            <person name="Valade R."/>
        </authorList>
    </citation>
    <scope>NUCLEOTIDE SEQUENCE</scope>
    <source>
        <strain evidence="2">SE15195</strain>
    </source>
</reference>
<name>A0A9Q9EPK1_9PEZI</name>
<organism evidence="2 3">
    <name type="scientific">Septoria linicola</name>
    <dbReference type="NCBI Taxonomy" id="215465"/>
    <lineage>
        <taxon>Eukaryota</taxon>
        <taxon>Fungi</taxon>
        <taxon>Dikarya</taxon>
        <taxon>Ascomycota</taxon>
        <taxon>Pezizomycotina</taxon>
        <taxon>Dothideomycetes</taxon>
        <taxon>Dothideomycetidae</taxon>
        <taxon>Mycosphaerellales</taxon>
        <taxon>Mycosphaerellaceae</taxon>
        <taxon>Septoria</taxon>
    </lineage>
</organism>
<feature type="compositionally biased region" description="Low complexity" evidence="1">
    <location>
        <begin position="132"/>
        <end position="145"/>
    </location>
</feature>
<keyword evidence="3" id="KW-1185">Reference proteome</keyword>